<comment type="similarity">
    <text evidence="1">Belongs to the ATP-dependent AMP-binding enzyme family.</text>
</comment>
<evidence type="ECO:0000259" key="3">
    <source>
        <dbReference type="Pfam" id="PF00501"/>
    </source>
</evidence>
<feature type="domain" description="AMP-dependent synthetase/ligase" evidence="3">
    <location>
        <begin position="14"/>
        <end position="126"/>
    </location>
</feature>
<evidence type="ECO:0000313" key="5">
    <source>
        <dbReference type="Proteomes" id="UP000016511"/>
    </source>
</evidence>
<dbReference type="PANTHER" id="PTHR43201">
    <property type="entry name" value="ACYL-COA SYNTHETASE"/>
    <property type="match status" value="1"/>
</dbReference>
<name>U1X6I5_ANEAE</name>
<evidence type="ECO:0000256" key="2">
    <source>
        <dbReference type="ARBA" id="ARBA00022598"/>
    </source>
</evidence>
<dbReference type="STRING" id="649747.HMPREF0083_01288"/>
<protein>
    <recommendedName>
        <fullName evidence="3">AMP-dependent synthetase/ligase domain-containing protein</fullName>
    </recommendedName>
</protein>
<reference evidence="4 5" key="1">
    <citation type="submission" date="2013-08" db="EMBL/GenBank/DDBJ databases">
        <authorList>
            <person name="Weinstock G."/>
            <person name="Sodergren E."/>
            <person name="Wylie T."/>
            <person name="Fulton L."/>
            <person name="Fulton R."/>
            <person name="Fronick C."/>
            <person name="O'Laughlin M."/>
            <person name="Godfrey J."/>
            <person name="Miner T."/>
            <person name="Herter B."/>
            <person name="Appelbaum E."/>
            <person name="Cordes M."/>
            <person name="Lek S."/>
            <person name="Wollam A."/>
            <person name="Pepin K.H."/>
            <person name="Palsikar V.B."/>
            <person name="Mitreva M."/>
            <person name="Wilson R.K."/>
        </authorList>
    </citation>
    <scope>NUCLEOTIDE SEQUENCE [LARGE SCALE GENOMIC DNA]</scope>
    <source>
        <strain evidence="4 5">ATCC 12856</strain>
    </source>
</reference>
<organism evidence="4 5">
    <name type="scientific">Aneurinibacillus aneurinilyticus ATCC 12856</name>
    <dbReference type="NCBI Taxonomy" id="649747"/>
    <lineage>
        <taxon>Bacteria</taxon>
        <taxon>Bacillati</taxon>
        <taxon>Bacillota</taxon>
        <taxon>Bacilli</taxon>
        <taxon>Bacillales</taxon>
        <taxon>Paenibacillaceae</taxon>
        <taxon>Aneurinibacillus group</taxon>
        <taxon>Aneurinibacillus</taxon>
    </lineage>
</organism>
<comment type="caution">
    <text evidence="4">The sequence shown here is derived from an EMBL/GenBank/DDBJ whole genome shotgun (WGS) entry which is preliminary data.</text>
</comment>
<dbReference type="GO" id="GO:0031956">
    <property type="term" value="F:medium-chain fatty acid-CoA ligase activity"/>
    <property type="evidence" value="ECO:0007669"/>
    <property type="project" value="TreeGrafter"/>
</dbReference>
<dbReference type="GO" id="GO:0006631">
    <property type="term" value="P:fatty acid metabolic process"/>
    <property type="evidence" value="ECO:0007669"/>
    <property type="project" value="TreeGrafter"/>
</dbReference>
<keyword evidence="5" id="KW-1185">Reference proteome</keyword>
<dbReference type="InterPro" id="IPR000873">
    <property type="entry name" value="AMP-dep_synth/lig_dom"/>
</dbReference>
<dbReference type="PATRIC" id="fig|649747.3.peg.1164"/>
<dbReference type="eggNOG" id="COG0318">
    <property type="taxonomic scope" value="Bacteria"/>
</dbReference>
<proteinExistence type="inferred from homology"/>
<sequence length="207" mass="23741">MHYKLIPEIAYDKDVTILFGTSTFLGGYGKYAHPYDFYSIRYVFAGAEKLKDEVRDLWIDKFGIRIFEGYGTTETAPVLSLNTPHFYRRGTVGQFLPDIEYRIEPVEGIETGGNLLIKGPNVMKGYIIPAEEWYDCGDVVELDEDEYIRIVARLKRFAKIYILKEYLQKQGFLPLLLPSKIQHVKALPLLGSGKVDYVTVNYPPLKT</sequence>
<dbReference type="HOGENOM" id="CLU_1324195_0_0_9"/>
<dbReference type="PANTHER" id="PTHR43201:SF5">
    <property type="entry name" value="MEDIUM-CHAIN ACYL-COA LIGASE ACSF2, MITOCHONDRIAL"/>
    <property type="match status" value="1"/>
</dbReference>
<dbReference type="InterPro" id="IPR042099">
    <property type="entry name" value="ANL_N_sf"/>
</dbReference>
<dbReference type="SUPFAM" id="SSF56801">
    <property type="entry name" value="Acetyl-CoA synthetase-like"/>
    <property type="match status" value="1"/>
</dbReference>
<keyword evidence="2" id="KW-0436">Ligase</keyword>
<evidence type="ECO:0000313" key="4">
    <source>
        <dbReference type="EMBL" id="ERI10585.1"/>
    </source>
</evidence>
<dbReference type="Pfam" id="PF00501">
    <property type="entry name" value="AMP-binding"/>
    <property type="match status" value="1"/>
</dbReference>
<dbReference type="EMBL" id="AWSJ01000089">
    <property type="protein sequence ID" value="ERI10585.1"/>
    <property type="molecule type" value="Genomic_DNA"/>
</dbReference>
<evidence type="ECO:0000256" key="1">
    <source>
        <dbReference type="ARBA" id="ARBA00006432"/>
    </source>
</evidence>
<dbReference type="AlphaFoldDB" id="U1X6I5"/>
<dbReference type="Gene3D" id="3.40.50.12780">
    <property type="entry name" value="N-terminal domain of ligase-like"/>
    <property type="match status" value="1"/>
</dbReference>
<accession>U1X6I5</accession>
<dbReference type="Proteomes" id="UP000016511">
    <property type="component" value="Unassembled WGS sequence"/>
</dbReference>
<gene>
    <name evidence="4" type="ORF">HMPREF0083_01288</name>
</gene>